<dbReference type="AlphaFoldDB" id="A0A4Y8KX39"/>
<name>A0A4Y8KX39_9BACT</name>
<dbReference type="InterPro" id="IPR010982">
    <property type="entry name" value="Lambda_DNA-bd_dom_sf"/>
</dbReference>
<dbReference type="CDD" id="cd00093">
    <property type="entry name" value="HTH_XRE"/>
    <property type="match status" value="1"/>
</dbReference>
<evidence type="ECO:0000259" key="1">
    <source>
        <dbReference type="PROSITE" id="PS50943"/>
    </source>
</evidence>
<gene>
    <name evidence="2" type="ORF">E2605_15690</name>
</gene>
<dbReference type="Proteomes" id="UP000297861">
    <property type="component" value="Unassembled WGS sequence"/>
</dbReference>
<reference evidence="2 3" key="1">
    <citation type="submission" date="2019-03" db="EMBL/GenBank/DDBJ databases">
        <title>San Antonio Military Medical Center submission to MRSN (WRAIR), pending publication.</title>
        <authorList>
            <person name="Blyth D.M."/>
            <person name="Mccarthy S.L."/>
            <person name="Schall S.E."/>
            <person name="Stam J.A."/>
            <person name="Ong A.C."/>
            <person name="Mcgann P.T."/>
        </authorList>
    </citation>
    <scope>NUCLEOTIDE SEQUENCE [LARGE SCALE GENOMIC DNA]</scope>
    <source>
        <strain evidence="2 3">MRSN571793</strain>
    </source>
</reference>
<dbReference type="OrthoDB" id="674774at2"/>
<dbReference type="SMART" id="SM00530">
    <property type="entry name" value="HTH_XRE"/>
    <property type="match status" value="1"/>
</dbReference>
<proteinExistence type="predicted"/>
<dbReference type="EMBL" id="SOML01000011">
    <property type="protein sequence ID" value="TFD94201.1"/>
    <property type="molecule type" value="Genomic_DNA"/>
</dbReference>
<dbReference type="InterPro" id="IPR001387">
    <property type="entry name" value="Cro/C1-type_HTH"/>
</dbReference>
<dbReference type="Gene3D" id="1.10.260.40">
    <property type="entry name" value="lambda repressor-like DNA-binding domains"/>
    <property type="match status" value="1"/>
</dbReference>
<organism evidence="2 3">
    <name type="scientific">Dysgonomonas capnocytophagoides</name>
    <dbReference type="NCBI Taxonomy" id="45254"/>
    <lineage>
        <taxon>Bacteria</taxon>
        <taxon>Pseudomonadati</taxon>
        <taxon>Bacteroidota</taxon>
        <taxon>Bacteroidia</taxon>
        <taxon>Bacteroidales</taxon>
        <taxon>Dysgonomonadaceae</taxon>
        <taxon>Dysgonomonas</taxon>
    </lineage>
</organism>
<sequence length="131" mass="15022">MEETTVRKSNHGANVRRWREWRNINQDTLAEQIGVSQATLSSYEKKSKLDQEILEKITKALNIPLEAITDLGEDSAINIVASTLTANDNAAIFNYYPSFNPIDKIVELYDRLLQSEKEKVEILQEALKERK</sequence>
<dbReference type="STRING" id="1121485.GCA_000426485_01394"/>
<evidence type="ECO:0000313" key="3">
    <source>
        <dbReference type="Proteomes" id="UP000297861"/>
    </source>
</evidence>
<dbReference type="SUPFAM" id="SSF47413">
    <property type="entry name" value="lambda repressor-like DNA-binding domains"/>
    <property type="match status" value="1"/>
</dbReference>
<dbReference type="GO" id="GO:0003677">
    <property type="term" value="F:DNA binding"/>
    <property type="evidence" value="ECO:0007669"/>
    <property type="project" value="InterPro"/>
</dbReference>
<keyword evidence="3" id="KW-1185">Reference proteome</keyword>
<protein>
    <submittedName>
        <fullName evidence="2">XRE family transcriptional regulator</fullName>
    </submittedName>
</protein>
<accession>A0A4Y8KX39</accession>
<dbReference type="RefSeq" id="WP_134437163.1">
    <property type="nucleotide sequence ID" value="NZ_JBEBQM010000004.1"/>
</dbReference>
<comment type="caution">
    <text evidence="2">The sequence shown here is derived from an EMBL/GenBank/DDBJ whole genome shotgun (WGS) entry which is preliminary data.</text>
</comment>
<dbReference type="Pfam" id="PF01381">
    <property type="entry name" value="HTH_3"/>
    <property type="match status" value="1"/>
</dbReference>
<evidence type="ECO:0000313" key="2">
    <source>
        <dbReference type="EMBL" id="TFD94201.1"/>
    </source>
</evidence>
<feature type="domain" description="HTH cro/C1-type" evidence="1">
    <location>
        <begin position="15"/>
        <end position="68"/>
    </location>
</feature>
<dbReference type="PROSITE" id="PS50943">
    <property type="entry name" value="HTH_CROC1"/>
    <property type="match status" value="1"/>
</dbReference>